<dbReference type="InParanoid" id="K1WQM1"/>
<dbReference type="OMA" id="ELDIANW"/>
<dbReference type="OrthoDB" id="62952at2759"/>
<evidence type="ECO:0000313" key="3">
    <source>
        <dbReference type="Proteomes" id="UP000006753"/>
    </source>
</evidence>
<reference evidence="2 3" key="1">
    <citation type="journal article" date="2012" name="BMC Genomics">
        <title>Sequencing the genome of Marssonina brunnea reveals fungus-poplar co-evolution.</title>
        <authorList>
            <person name="Zhu S."/>
            <person name="Cao Y.-Z."/>
            <person name="Jiang C."/>
            <person name="Tan B.-Y."/>
            <person name="Wang Z."/>
            <person name="Feng S."/>
            <person name="Zhang L."/>
            <person name="Su X.-H."/>
            <person name="Brejova B."/>
            <person name="Vinar T."/>
            <person name="Xu M."/>
            <person name="Wang M.-X."/>
            <person name="Zhang S.-G."/>
            <person name="Huang M.-R."/>
            <person name="Wu R."/>
            <person name="Zhou Y."/>
        </authorList>
    </citation>
    <scope>NUCLEOTIDE SEQUENCE [LARGE SCALE GENOMIC DNA]</scope>
    <source>
        <strain evidence="2 3">MB_m1</strain>
    </source>
</reference>
<dbReference type="Proteomes" id="UP000006753">
    <property type="component" value="Unassembled WGS sequence"/>
</dbReference>
<feature type="compositionally biased region" description="Acidic residues" evidence="1">
    <location>
        <begin position="722"/>
        <end position="738"/>
    </location>
</feature>
<dbReference type="GeneID" id="18757832"/>
<accession>K1WQM1</accession>
<feature type="region of interest" description="Disordered" evidence="1">
    <location>
        <begin position="697"/>
        <end position="749"/>
    </location>
</feature>
<evidence type="ECO:0000256" key="1">
    <source>
        <dbReference type="SAM" id="MobiDB-lite"/>
    </source>
</evidence>
<feature type="compositionally biased region" description="Basic and acidic residues" evidence="1">
    <location>
        <begin position="1"/>
        <end position="24"/>
    </location>
</feature>
<feature type="region of interest" description="Disordered" evidence="1">
    <location>
        <begin position="1"/>
        <end position="68"/>
    </location>
</feature>
<proteinExistence type="predicted"/>
<dbReference type="AlphaFoldDB" id="K1WQM1"/>
<organism evidence="2 3">
    <name type="scientific">Marssonina brunnea f. sp. multigermtubi (strain MB_m1)</name>
    <name type="common">Marssonina leaf spot fungus</name>
    <dbReference type="NCBI Taxonomy" id="1072389"/>
    <lineage>
        <taxon>Eukaryota</taxon>
        <taxon>Fungi</taxon>
        <taxon>Dikarya</taxon>
        <taxon>Ascomycota</taxon>
        <taxon>Pezizomycotina</taxon>
        <taxon>Leotiomycetes</taxon>
        <taxon>Helotiales</taxon>
        <taxon>Drepanopezizaceae</taxon>
        <taxon>Drepanopeziza</taxon>
    </lineage>
</organism>
<name>K1WQM1_MARBU</name>
<keyword evidence="3" id="KW-1185">Reference proteome</keyword>
<dbReference type="KEGG" id="mbe:MBM_01897"/>
<evidence type="ECO:0000313" key="2">
    <source>
        <dbReference type="EMBL" id="EKD19945.1"/>
    </source>
</evidence>
<dbReference type="HOGENOM" id="CLU_371335_0_0_1"/>
<protein>
    <submittedName>
        <fullName evidence="2">Uncharacterized protein</fullName>
    </submittedName>
</protein>
<gene>
    <name evidence="2" type="ORF">MBM_01897</name>
</gene>
<feature type="compositionally biased region" description="Basic and acidic residues" evidence="1">
    <location>
        <begin position="32"/>
        <end position="44"/>
    </location>
</feature>
<sequence length="749" mass="84170">MDGRGRDMEKQPLHDKHSLAKDMTNHISSILFDDKSSEDSDARSVIHSVVEEAALEEPGSTEQSTKDLLPRDTHAAAGDDIPNDPNQEEGNMELQAKIAPAIGEDLYEYRVANEDLSSIDLANGMTDESLSDTNEFDGQFEDSLREIERVTKLSNDLAQLIRLAGPFNIELSPPPVPQVNPEACLDGAPPDVRMLIYRYLLVNPDLGEVTSISKHEQYGATASYGLSPAILVVNKKIHGEAMSILYGLNTFVMACSPCSEPSGSPPAILSPLTRFISGPYGSSSSIYGEASISHVKKWKVIISVDVRGFSAKELVRPSWSFWEACRALSRGSPRLVEIALIPKGVELNVFESDYQSLEIALQPLKILRGIENFVLRDTTPFEIPDFVDEDENALEFISQLQDETVLEVDLYNSATSNNPVERGFEMFNELLIYAQAFERSPMFRQAMSPICDERYGDVPEPALSGDDLHLYHQPSNPFQIDDLVHPIEAALRRAKALVRNEEDIPAFKNERDFILQYLERQFRNISAAHDGMLEFVKDEKVDDGFFDCAGDPDQGDTWPQYYTAMVLLEDYEASFQRESPLHIRASMHEHKKYYERLYEDFGVGKIQMEGLNMAIDKQNYAGFHAKFKSAVDKLDGQFLDICRARKSLFKWDPETLDDRRCDIHPQLYRSEELIVWDVNEPNLTPLTYEQHRWISSDQGDDAIGSQSGDGWDHSRCSAGFNADDDFDQYGATDEDGAQSEEGGSYLSSD</sequence>
<dbReference type="EMBL" id="JH921430">
    <property type="protein sequence ID" value="EKD19945.1"/>
    <property type="molecule type" value="Genomic_DNA"/>
</dbReference>